<dbReference type="STRING" id="1159017.SAMN02927930_00400"/>
<reference evidence="2" key="1">
    <citation type="submission" date="2016-10" db="EMBL/GenBank/DDBJ databases">
        <authorList>
            <person name="Varghese N."/>
            <person name="Submissions S."/>
        </authorList>
    </citation>
    <scope>NUCLEOTIDE SEQUENCE [LARGE SCALE GENOMIC DNA]</scope>
    <source>
        <strain evidence="2">CGMCC 1.10824</strain>
    </source>
</reference>
<accession>A0A1G6AQ92</accession>
<dbReference type="EMBL" id="FMXN01000002">
    <property type="protein sequence ID" value="SDB10566.1"/>
    <property type="molecule type" value="Genomic_DNA"/>
</dbReference>
<name>A0A1G6AQ92_9GAMM</name>
<proteinExistence type="predicted"/>
<gene>
    <name evidence="1" type="ORF">SAMN02927930_00400</name>
</gene>
<dbReference type="AlphaFoldDB" id="A0A1G6AQ92"/>
<dbReference type="Pfam" id="PF09839">
    <property type="entry name" value="DUF2066"/>
    <property type="match status" value="1"/>
</dbReference>
<organism evidence="1 2">
    <name type="scientific">Pseudidiomarina indica</name>
    <dbReference type="NCBI Taxonomy" id="1159017"/>
    <lineage>
        <taxon>Bacteria</taxon>
        <taxon>Pseudomonadati</taxon>
        <taxon>Pseudomonadota</taxon>
        <taxon>Gammaproteobacteria</taxon>
        <taxon>Alteromonadales</taxon>
        <taxon>Idiomarinaceae</taxon>
        <taxon>Pseudidiomarina</taxon>
    </lineage>
</organism>
<evidence type="ECO:0000313" key="1">
    <source>
        <dbReference type="EMBL" id="SDB10566.1"/>
    </source>
</evidence>
<keyword evidence="2" id="KW-1185">Reference proteome</keyword>
<dbReference type="RefSeq" id="WP_092591231.1">
    <property type="nucleotide sequence ID" value="NZ_FMXN01000002.1"/>
</dbReference>
<evidence type="ECO:0000313" key="2">
    <source>
        <dbReference type="Proteomes" id="UP000199626"/>
    </source>
</evidence>
<protein>
    <recommendedName>
        <fullName evidence="3">DUF2066 domain-containing protein</fullName>
    </recommendedName>
</protein>
<sequence length="360" mass="40784">MRASKIILMGLLLVVGIAFNSLKTASAAVEVQQLYQAQVPVESQAVGERNQALQTALEQTLLKVSGDGQLLAHENVRFALQNVRNYVVQFGYRQVAENLVLWVQFDQAQIDQVIHDAGSGIWSSRRPELLFWLVAEDEQLRRQILGRGDHEPLVEALRETAQQRGLPIKLPLLDLNDSMSISVIDLWARFDDRIQFASSRYDTDGVVVARIYQTDPSSYEQPWMLDWTLQLGSGLRWRGEVLADSPEELGQLLVGEVTQRLSQRFRIDSQVDMAGTWRLQVLNLTSVTEVIQVEQLLQQLPSVHRVQLVEFGQQQGVFELFIQTDPAQIIQALDLSQSLTPMNAEQRSASDLPIYRWSQP</sequence>
<dbReference type="Proteomes" id="UP000199626">
    <property type="component" value="Unassembled WGS sequence"/>
</dbReference>
<dbReference type="OrthoDB" id="6195299at2"/>
<dbReference type="InterPro" id="IPR018642">
    <property type="entry name" value="DUF2066"/>
</dbReference>
<evidence type="ECO:0008006" key="3">
    <source>
        <dbReference type="Google" id="ProtNLM"/>
    </source>
</evidence>